<evidence type="ECO:0008006" key="5">
    <source>
        <dbReference type="Google" id="ProtNLM"/>
    </source>
</evidence>
<comment type="caution">
    <text evidence="4">The sequence shown here is derived from an EMBL/GenBank/DDBJ whole genome shotgun (WGS) entry which is preliminary data.</text>
</comment>
<evidence type="ECO:0000313" key="3">
    <source>
        <dbReference type="EMBL" id="HFQ78476.1"/>
    </source>
</evidence>
<evidence type="ECO:0000313" key="4">
    <source>
        <dbReference type="EMBL" id="HGT98871.1"/>
    </source>
</evidence>
<protein>
    <recommendedName>
        <fullName evidence="5">Fucose isomerase</fullName>
    </recommendedName>
</protein>
<proteinExistence type="predicted"/>
<keyword evidence="1" id="KW-0413">Isomerase</keyword>
<dbReference type="EMBL" id="DTDH01000159">
    <property type="protein sequence ID" value="HGT98871.1"/>
    <property type="molecule type" value="Genomic_DNA"/>
</dbReference>
<dbReference type="AlphaFoldDB" id="A0A7J3MZD6"/>
<dbReference type="GO" id="GO:0005996">
    <property type="term" value="P:monosaccharide metabolic process"/>
    <property type="evidence" value="ECO:0007669"/>
    <property type="project" value="InterPro"/>
</dbReference>
<accession>A0A7J3MZD6</accession>
<name>A0A7J3MZD6_9CREN</name>
<dbReference type="PANTHER" id="PTHR36120:SF2">
    <property type="entry name" value="FUCOSE ISOMERASE"/>
    <property type="match status" value="1"/>
</dbReference>
<dbReference type="GO" id="GO:0005737">
    <property type="term" value="C:cytoplasm"/>
    <property type="evidence" value="ECO:0007669"/>
    <property type="project" value="InterPro"/>
</dbReference>
<reference evidence="4" key="1">
    <citation type="journal article" date="2020" name="mSystems">
        <title>Genome- and Community-Level Interaction Insights into Carbon Utilization and Element Cycling Functions of Hydrothermarchaeota in Hydrothermal Sediment.</title>
        <authorList>
            <person name="Zhou Z."/>
            <person name="Liu Y."/>
            <person name="Xu W."/>
            <person name="Pan J."/>
            <person name="Luo Z.H."/>
            <person name="Li M."/>
        </authorList>
    </citation>
    <scope>NUCLEOTIDE SEQUENCE [LARGE SCALE GENOMIC DNA]</scope>
    <source>
        <strain evidence="3">SpSt-629</strain>
        <strain evidence="4">SpSt-688</strain>
    </source>
</reference>
<evidence type="ECO:0000256" key="2">
    <source>
        <dbReference type="ARBA" id="ARBA00023277"/>
    </source>
</evidence>
<organism evidence="4">
    <name type="scientific">Ignisphaera aggregans</name>
    <dbReference type="NCBI Taxonomy" id="334771"/>
    <lineage>
        <taxon>Archaea</taxon>
        <taxon>Thermoproteota</taxon>
        <taxon>Thermoprotei</taxon>
        <taxon>Desulfurococcales</taxon>
        <taxon>Desulfurococcaceae</taxon>
        <taxon>Ignisphaera</taxon>
    </lineage>
</organism>
<dbReference type="GO" id="GO:0016861">
    <property type="term" value="F:intramolecular oxidoreductase activity, interconverting aldoses and ketoses"/>
    <property type="evidence" value="ECO:0007669"/>
    <property type="project" value="InterPro"/>
</dbReference>
<dbReference type="PANTHER" id="PTHR36120">
    <property type="entry name" value="FUCOSE ISOMERASE"/>
    <property type="match status" value="1"/>
</dbReference>
<gene>
    <name evidence="3" type="ORF">ENT99_02080</name>
    <name evidence="4" type="ORF">ENU64_05530</name>
</gene>
<evidence type="ECO:0000256" key="1">
    <source>
        <dbReference type="ARBA" id="ARBA00023235"/>
    </source>
</evidence>
<keyword evidence="2" id="KW-0119">Carbohydrate metabolism</keyword>
<dbReference type="EMBL" id="DTAU01000044">
    <property type="protein sequence ID" value="HFQ78476.1"/>
    <property type="molecule type" value="Genomic_DNA"/>
</dbReference>
<sequence length="425" mass="47081">MIPIVVVPFASEIHGKEYYVGLYDIIKNHIAVYGVEIHKEIITDPEEAIRVGKKYSGFLPIAITLTGGTSSLIESFSDGGNFERIIMFSHSQHNSLASAVSARSKMERRGITSLVYHCSNMNSTECMLIIRDMMSVAKSVATVIGSRVGLLVDRDTKNEIEETFEFRFNASIHIKPFEQVLEEMNRYSESDVNEVKKRITGVIDVEGPGEYMDEVARLYLVLKNFVVNDKLDAVAIDCFPFILKKGITPCIPLSLLNSEGIIAGCEADLPALLGLMLSRLLTGRSGWMVNVVDVSSNRCVLAHCTIALDIAKNVRSVAHYESGKPYAVTGEYIGEFVTLLSIDRDFTVASIATANVVASGTLGYSACRAQMVLEFSHSTEYLPNIVPNNHHIVMQGNLRKKLTEVLYMLGFDVIDYREYEGYSCA</sequence>
<dbReference type="SUPFAM" id="SSF53743">
    <property type="entry name" value="FucI/AraA N-terminal and middle domains"/>
    <property type="match status" value="1"/>
</dbReference>
<dbReference type="InterPro" id="IPR009015">
    <property type="entry name" value="Fucose_isomerase_N/cen_sf"/>
</dbReference>